<dbReference type="Proteomes" id="UP000597507">
    <property type="component" value="Unassembled WGS sequence"/>
</dbReference>
<comment type="caution">
    <text evidence="1">The sequence shown here is derived from an EMBL/GenBank/DDBJ whole genome shotgun (WGS) entry which is preliminary data.</text>
</comment>
<dbReference type="AlphaFoldDB" id="A0A8J3EF53"/>
<protein>
    <recommendedName>
        <fullName evidence="3">Bacteriophage-related protein</fullName>
    </recommendedName>
</protein>
<evidence type="ECO:0000313" key="2">
    <source>
        <dbReference type="Proteomes" id="UP000597507"/>
    </source>
</evidence>
<gene>
    <name evidence="1" type="ORF">GCM10010964_42370</name>
</gene>
<proteinExistence type="predicted"/>
<sequence length="130" mass="13996">MTGATSITVRVPLKIRRRPGRKTVVQPVPPAGAETAIPTRADPALVKALARAFRYQKLLDQGRYASISEMAEGERIERGYLGCLLRLTLLAPDLVEAILDGRQPEGAALAPLLAGLPTAWQEQRTSLGQG</sequence>
<dbReference type="EMBL" id="BMKS01000022">
    <property type="protein sequence ID" value="GGG50652.1"/>
    <property type="molecule type" value="Genomic_DNA"/>
</dbReference>
<name>A0A8J3EF53_9PROT</name>
<organism evidence="1 2">
    <name type="scientific">Caldovatus sediminis</name>
    <dbReference type="NCBI Taxonomy" id="2041189"/>
    <lineage>
        <taxon>Bacteria</taxon>
        <taxon>Pseudomonadati</taxon>
        <taxon>Pseudomonadota</taxon>
        <taxon>Alphaproteobacteria</taxon>
        <taxon>Acetobacterales</taxon>
        <taxon>Roseomonadaceae</taxon>
        <taxon>Caldovatus</taxon>
    </lineage>
</organism>
<reference evidence="1 2" key="1">
    <citation type="journal article" date="2014" name="Int. J. Syst. Evol. Microbiol.">
        <title>Complete genome sequence of Corynebacterium casei LMG S-19264T (=DSM 44701T), isolated from a smear-ripened cheese.</title>
        <authorList>
            <consortium name="US DOE Joint Genome Institute (JGI-PGF)"/>
            <person name="Walter F."/>
            <person name="Albersmeier A."/>
            <person name="Kalinowski J."/>
            <person name="Ruckert C."/>
        </authorList>
    </citation>
    <scope>NUCLEOTIDE SEQUENCE [LARGE SCALE GENOMIC DNA]</scope>
    <source>
        <strain evidence="1 2">CGMCC 1.16330</strain>
    </source>
</reference>
<dbReference type="RefSeq" id="WP_188903921.1">
    <property type="nucleotide sequence ID" value="NZ_BMKS01000022.1"/>
</dbReference>
<evidence type="ECO:0000313" key="1">
    <source>
        <dbReference type="EMBL" id="GGG50652.1"/>
    </source>
</evidence>
<keyword evidence="2" id="KW-1185">Reference proteome</keyword>
<dbReference type="SUPFAM" id="SSF109709">
    <property type="entry name" value="KorB DNA-binding domain-like"/>
    <property type="match status" value="1"/>
</dbReference>
<evidence type="ECO:0008006" key="3">
    <source>
        <dbReference type="Google" id="ProtNLM"/>
    </source>
</evidence>
<accession>A0A8J3EF53</accession>